<reference evidence="1" key="1">
    <citation type="submission" date="2019-08" db="EMBL/GenBank/DDBJ databases">
        <authorList>
            <person name="Kucharzyk K."/>
            <person name="Murdoch R.W."/>
            <person name="Higgins S."/>
            <person name="Loffler F."/>
        </authorList>
    </citation>
    <scope>NUCLEOTIDE SEQUENCE</scope>
</reference>
<protein>
    <submittedName>
        <fullName evidence="1">Uncharacterized protein</fullName>
    </submittedName>
</protein>
<dbReference type="AlphaFoldDB" id="A0A645I2U7"/>
<proteinExistence type="predicted"/>
<dbReference type="EMBL" id="VSSQ01100627">
    <property type="protein sequence ID" value="MPN42704.1"/>
    <property type="molecule type" value="Genomic_DNA"/>
</dbReference>
<comment type="caution">
    <text evidence="1">The sequence shown here is derived from an EMBL/GenBank/DDBJ whole genome shotgun (WGS) entry which is preliminary data.</text>
</comment>
<gene>
    <name evidence="1" type="ORF">SDC9_190261</name>
</gene>
<name>A0A645I2U7_9ZZZZ</name>
<accession>A0A645I2U7</accession>
<organism evidence="1">
    <name type="scientific">bioreactor metagenome</name>
    <dbReference type="NCBI Taxonomy" id="1076179"/>
    <lineage>
        <taxon>unclassified sequences</taxon>
        <taxon>metagenomes</taxon>
        <taxon>ecological metagenomes</taxon>
    </lineage>
</organism>
<sequence length="102" mass="11298">MGIGGKALATVFTRNDHAEETAVLDELPHMGRHVLLPGRLPVLHQPAQLVGILIEKSLLLGVQCGPRIRCQPPPVRPPAKQLPLPPHRARFKRIALGLRHRR</sequence>
<evidence type="ECO:0000313" key="1">
    <source>
        <dbReference type="EMBL" id="MPN42704.1"/>
    </source>
</evidence>